<dbReference type="AlphaFoldDB" id="A0A8J7ZB63"/>
<evidence type="ECO:0000313" key="3">
    <source>
        <dbReference type="EMBL" id="NDJ19723.1"/>
    </source>
</evidence>
<feature type="compositionally biased region" description="Polar residues" evidence="1">
    <location>
        <begin position="42"/>
        <end position="55"/>
    </location>
</feature>
<name>A0A8J7ZB63_9CYAN</name>
<sequence length="245" mass="26869">MRYSLRSSIFLATVLASSALAASDTIAADPVRSSVRLTPLQRTLNSSQQPLTSQLGPLLLPSRTESDPGRTSPVPQIRRTQTEPVPQIRQRQVDPVPQIRQREEAEDTYQPPPRLPEPVIRRYKPSSRGGQGGIRGQVMVKPICSVTAAATDCLARPYVGALNVVSYDRSQRFRVSTDPQGDFQLRLSEGIYVIEPETGTFPALSQRTIRIVAGANRDEEFTFEGRVLNGRASDNQAATGSADNQ</sequence>
<protein>
    <recommendedName>
        <fullName evidence="5">Carboxypeptidase regulatory-like domain-containing protein</fullName>
    </recommendedName>
</protein>
<evidence type="ECO:0000256" key="1">
    <source>
        <dbReference type="SAM" id="MobiDB-lite"/>
    </source>
</evidence>
<keyword evidence="2" id="KW-0732">Signal</keyword>
<feature type="region of interest" description="Disordered" evidence="1">
    <location>
        <begin position="42"/>
        <end position="134"/>
    </location>
</feature>
<evidence type="ECO:0008006" key="5">
    <source>
        <dbReference type="Google" id="ProtNLM"/>
    </source>
</evidence>
<organism evidence="3 4">
    <name type="scientific">Myxacorys almedinensis A</name>
    <dbReference type="NCBI Taxonomy" id="2690445"/>
    <lineage>
        <taxon>Bacteria</taxon>
        <taxon>Bacillati</taxon>
        <taxon>Cyanobacteriota</taxon>
        <taxon>Cyanophyceae</taxon>
        <taxon>Leptolyngbyales</taxon>
        <taxon>Leptolyngbyaceae</taxon>
        <taxon>Myxacorys</taxon>
        <taxon>Myxacorys almedinensis</taxon>
    </lineage>
</organism>
<keyword evidence="4" id="KW-1185">Reference proteome</keyword>
<dbReference type="RefSeq" id="WP_238393422.1">
    <property type="nucleotide sequence ID" value="NZ_WVIE01000038.1"/>
</dbReference>
<feature type="chain" id="PRO_5035167260" description="Carboxypeptidase regulatory-like domain-containing protein" evidence="2">
    <location>
        <begin position="22"/>
        <end position="245"/>
    </location>
</feature>
<feature type="signal peptide" evidence="2">
    <location>
        <begin position="1"/>
        <end position="21"/>
    </location>
</feature>
<reference evidence="3" key="1">
    <citation type="submission" date="2019-12" db="EMBL/GenBank/DDBJ databases">
        <title>High-Quality draft genome sequences of three cyanobacteria isolated from the limestone walls of the Old Cathedral of Coimbra.</title>
        <authorList>
            <person name="Tiago I."/>
            <person name="Soares F."/>
            <person name="Portugal A."/>
        </authorList>
    </citation>
    <scope>NUCLEOTIDE SEQUENCE</scope>
    <source>
        <strain evidence="3">A</strain>
    </source>
</reference>
<comment type="caution">
    <text evidence="3">The sequence shown here is derived from an EMBL/GenBank/DDBJ whole genome shotgun (WGS) entry which is preliminary data.</text>
</comment>
<gene>
    <name evidence="3" type="ORF">GS601_20935</name>
</gene>
<dbReference type="Proteomes" id="UP000646053">
    <property type="component" value="Unassembled WGS sequence"/>
</dbReference>
<proteinExistence type="predicted"/>
<accession>A0A8J7ZB63</accession>
<dbReference type="EMBL" id="WVIE01000038">
    <property type="protein sequence ID" value="NDJ19723.1"/>
    <property type="molecule type" value="Genomic_DNA"/>
</dbReference>
<evidence type="ECO:0000313" key="4">
    <source>
        <dbReference type="Proteomes" id="UP000646053"/>
    </source>
</evidence>
<evidence type="ECO:0000256" key="2">
    <source>
        <dbReference type="SAM" id="SignalP"/>
    </source>
</evidence>